<keyword evidence="3" id="KW-1185">Reference proteome</keyword>
<protein>
    <submittedName>
        <fullName evidence="2">Uncharacterized protein</fullName>
    </submittedName>
</protein>
<accession>A0A3M7S0R3</accession>
<feature type="compositionally biased region" description="Polar residues" evidence="1">
    <location>
        <begin position="20"/>
        <end position="32"/>
    </location>
</feature>
<comment type="caution">
    <text evidence="2">The sequence shown here is derived from an EMBL/GenBank/DDBJ whole genome shotgun (WGS) entry which is preliminary data.</text>
</comment>
<dbReference type="Proteomes" id="UP000276133">
    <property type="component" value="Unassembled WGS sequence"/>
</dbReference>
<sequence>MRINSHTSSQNSNQSNYYSPISTSSKDSQPSPLNLLRKASSVYIHKPASNNFSNNEESRKKVGSSTNRSFISNSQYLTFDDASVLSVGLKNLQQKQQERQYSGVKSLRIIASIDDAKSNQSLLQPASNESCGKDKMDKPLVLAPVKKDNYTFRDFLMEQNETGANAEKRNLSLIERLERQKETTNLLLEKSISKHSQMILANQQNYATKPQDQVDNLNIYFSTIKN</sequence>
<evidence type="ECO:0000313" key="3">
    <source>
        <dbReference type="Proteomes" id="UP000276133"/>
    </source>
</evidence>
<evidence type="ECO:0000313" key="2">
    <source>
        <dbReference type="EMBL" id="RNA29218.1"/>
    </source>
</evidence>
<feature type="region of interest" description="Disordered" evidence="1">
    <location>
        <begin position="1"/>
        <end position="33"/>
    </location>
</feature>
<feature type="region of interest" description="Disordered" evidence="1">
    <location>
        <begin position="47"/>
        <end position="66"/>
    </location>
</feature>
<evidence type="ECO:0000256" key="1">
    <source>
        <dbReference type="SAM" id="MobiDB-lite"/>
    </source>
</evidence>
<name>A0A3M7S0R3_BRAPC</name>
<reference evidence="2 3" key="1">
    <citation type="journal article" date="2018" name="Sci. Rep.">
        <title>Genomic signatures of local adaptation to the degree of environmental predictability in rotifers.</title>
        <authorList>
            <person name="Franch-Gras L."/>
            <person name="Hahn C."/>
            <person name="Garcia-Roger E.M."/>
            <person name="Carmona M.J."/>
            <person name="Serra M."/>
            <person name="Gomez A."/>
        </authorList>
    </citation>
    <scope>NUCLEOTIDE SEQUENCE [LARGE SCALE GENOMIC DNA]</scope>
    <source>
        <strain evidence="2">HYR1</strain>
    </source>
</reference>
<dbReference type="EMBL" id="REGN01002264">
    <property type="protein sequence ID" value="RNA29218.1"/>
    <property type="molecule type" value="Genomic_DNA"/>
</dbReference>
<organism evidence="2 3">
    <name type="scientific">Brachionus plicatilis</name>
    <name type="common">Marine rotifer</name>
    <name type="synonym">Brachionus muelleri</name>
    <dbReference type="NCBI Taxonomy" id="10195"/>
    <lineage>
        <taxon>Eukaryota</taxon>
        <taxon>Metazoa</taxon>
        <taxon>Spiralia</taxon>
        <taxon>Gnathifera</taxon>
        <taxon>Rotifera</taxon>
        <taxon>Eurotatoria</taxon>
        <taxon>Monogononta</taxon>
        <taxon>Pseudotrocha</taxon>
        <taxon>Ploima</taxon>
        <taxon>Brachionidae</taxon>
        <taxon>Brachionus</taxon>
    </lineage>
</organism>
<proteinExistence type="predicted"/>
<feature type="compositionally biased region" description="Low complexity" evidence="1">
    <location>
        <begin position="8"/>
        <end position="19"/>
    </location>
</feature>
<gene>
    <name evidence="2" type="ORF">BpHYR1_044948</name>
</gene>
<dbReference type="AlphaFoldDB" id="A0A3M7S0R3"/>